<dbReference type="Gene3D" id="1.20.120.520">
    <property type="entry name" value="nmb1532 protein domain like"/>
    <property type="match status" value="1"/>
</dbReference>
<dbReference type="AlphaFoldDB" id="A0AAN8RD28"/>
<dbReference type="InterPro" id="IPR053206">
    <property type="entry name" value="Dimeric_xanthone_biosynth"/>
</dbReference>
<sequence>MAASKEQTLEHIYNDLNADKFPEPVEPIKIDKYNLSAATVDMKDPFASLLIGLFTIHGLVRRSLRAVARQARSVEPAKRAAFLEYAKMTFETLNSHHHHEEEIFFPLLKPYVDFTESSHEHEEIERLLHQNFEYVKTAQQNLKGGEGSPAWPGEEISSTTERLIEVLLPHLQKEETLCCLYGRRIPLAVLEDCDKKIEKAVFDELKTQGMVWGTSYQLRHLNKKEKEIFPPMPALVRLGLEFFGWLGYGKILQFGPTEEELKN</sequence>
<name>A0AAN8RD28_9PEZI</name>
<organism evidence="2 3">
    <name type="scientific">Orbilia javanica</name>
    <dbReference type="NCBI Taxonomy" id="47235"/>
    <lineage>
        <taxon>Eukaryota</taxon>
        <taxon>Fungi</taxon>
        <taxon>Dikarya</taxon>
        <taxon>Ascomycota</taxon>
        <taxon>Pezizomycotina</taxon>
        <taxon>Orbiliomycetes</taxon>
        <taxon>Orbiliales</taxon>
        <taxon>Orbiliaceae</taxon>
        <taxon>Orbilia</taxon>
    </lineage>
</organism>
<evidence type="ECO:0000313" key="2">
    <source>
        <dbReference type="EMBL" id="KAK6333553.1"/>
    </source>
</evidence>
<dbReference type="PANTHER" id="PTHR38048">
    <property type="entry name" value="EXPRESSED PROTEIN"/>
    <property type="match status" value="1"/>
</dbReference>
<dbReference type="EMBL" id="JAVHNR010000009">
    <property type="protein sequence ID" value="KAK6333553.1"/>
    <property type="molecule type" value="Genomic_DNA"/>
</dbReference>
<evidence type="ECO:0000313" key="3">
    <source>
        <dbReference type="Proteomes" id="UP001313282"/>
    </source>
</evidence>
<dbReference type="PANTHER" id="PTHR38048:SF1">
    <property type="entry name" value="HEMERYTHRIN-LIKE DOMAIN-CONTAINING PROTEIN"/>
    <property type="match status" value="1"/>
</dbReference>
<reference evidence="2 3" key="1">
    <citation type="submission" date="2019-10" db="EMBL/GenBank/DDBJ databases">
        <authorList>
            <person name="Palmer J.M."/>
        </authorList>
    </citation>
    <scope>NUCLEOTIDE SEQUENCE [LARGE SCALE GENOMIC DNA]</scope>
    <source>
        <strain evidence="2 3">TWF718</strain>
    </source>
</reference>
<dbReference type="CDD" id="cd12108">
    <property type="entry name" value="Hr-like"/>
    <property type="match status" value="1"/>
</dbReference>
<protein>
    <recommendedName>
        <fullName evidence="1">Hemerythrin-like domain-containing protein</fullName>
    </recommendedName>
</protein>
<dbReference type="InterPro" id="IPR012312">
    <property type="entry name" value="Hemerythrin-like"/>
</dbReference>
<accession>A0AAN8RD28</accession>
<feature type="domain" description="Hemerythrin-like" evidence="1">
    <location>
        <begin position="57"/>
        <end position="176"/>
    </location>
</feature>
<evidence type="ECO:0000259" key="1">
    <source>
        <dbReference type="Pfam" id="PF01814"/>
    </source>
</evidence>
<keyword evidence="3" id="KW-1185">Reference proteome</keyword>
<dbReference type="Pfam" id="PF01814">
    <property type="entry name" value="Hemerythrin"/>
    <property type="match status" value="1"/>
</dbReference>
<gene>
    <name evidence="2" type="ORF">TWF718_011361</name>
</gene>
<comment type="caution">
    <text evidence="2">The sequence shown here is derived from an EMBL/GenBank/DDBJ whole genome shotgun (WGS) entry which is preliminary data.</text>
</comment>
<dbReference type="Proteomes" id="UP001313282">
    <property type="component" value="Unassembled WGS sequence"/>
</dbReference>
<proteinExistence type="predicted"/>